<feature type="compositionally biased region" description="Pro residues" evidence="1">
    <location>
        <begin position="13"/>
        <end position="25"/>
    </location>
</feature>
<comment type="caution">
    <text evidence="2">The sequence shown here is derived from an EMBL/GenBank/DDBJ whole genome shotgun (WGS) entry which is preliminary data.</text>
</comment>
<evidence type="ECO:0000256" key="1">
    <source>
        <dbReference type="SAM" id="MobiDB-lite"/>
    </source>
</evidence>
<feature type="compositionally biased region" description="Basic and acidic residues" evidence="1">
    <location>
        <begin position="26"/>
        <end position="36"/>
    </location>
</feature>
<evidence type="ECO:0000313" key="3">
    <source>
        <dbReference type="Proteomes" id="UP001321473"/>
    </source>
</evidence>
<dbReference type="Proteomes" id="UP001321473">
    <property type="component" value="Unassembled WGS sequence"/>
</dbReference>
<gene>
    <name evidence="2" type="ORF">V5799_007195</name>
</gene>
<dbReference type="AlphaFoldDB" id="A0AAQ4DU83"/>
<protein>
    <submittedName>
        <fullName evidence="2">Uncharacterized protein</fullName>
    </submittedName>
</protein>
<evidence type="ECO:0000313" key="2">
    <source>
        <dbReference type="EMBL" id="KAK8766023.1"/>
    </source>
</evidence>
<organism evidence="2 3">
    <name type="scientific">Amblyomma americanum</name>
    <name type="common">Lone star tick</name>
    <dbReference type="NCBI Taxonomy" id="6943"/>
    <lineage>
        <taxon>Eukaryota</taxon>
        <taxon>Metazoa</taxon>
        <taxon>Ecdysozoa</taxon>
        <taxon>Arthropoda</taxon>
        <taxon>Chelicerata</taxon>
        <taxon>Arachnida</taxon>
        <taxon>Acari</taxon>
        <taxon>Parasitiformes</taxon>
        <taxon>Ixodida</taxon>
        <taxon>Ixodoidea</taxon>
        <taxon>Ixodidae</taxon>
        <taxon>Amblyomminae</taxon>
        <taxon>Amblyomma</taxon>
    </lineage>
</organism>
<name>A0AAQ4DU83_AMBAM</name>
<proteinExistence type="predicted"/>
<accession>A0AAQ4DU83</accession>
<sequence>MASQEICGTPAQSPSPPGTPGLPRPAEPENSRDDRFLSTAVDSDTERLPRPPKARKLARNSKGESSPEDPHLEVASEYLKRLVQMKSPKQETDDLAHHFCATLAIKLRSLSRSQQLNAMHKIDVLMYAKMKQALADHSS</sequence>
<feature type="compositionally biased region" description="Basic residues" evidence="1">
    <location>
        <begin position="50"/>
        <end position="59"/>
    </location>
</feature>
<dbReference type="EMBL" id="JARKHS020026778">
    <property type="protein sequence ID" value="KAK8766023.1"/>
    <property type="molecule type" value="Genomic_DNA"/>
</dbReference>
<keyword evidence="3" id="KW-1185">Reference proteome</keyword>
<reference evidence="2 3" key="1">
    <citation type="journal article" date="2023" name="Arcadia Sci">
        <title>De novo assembly of a long-read Amblyomma americanum tick genome.</title>
        <authorList>
            <person name="Chou S."/>
            <person name="Poskanzer K.E."/>
            <person name="Rollins M."/>
            <person name="Thuy-Boun P.S."/>
        </authorList>
    </citation>
    <scope>NUCLEOTIDE SEQUENCE [LARGE SCALE GENOMIC DNA]</scope>
    <source>
        <strain evidence="2">F_SG_1</strain>
        <tissue evidence="2">Salivary glands</tissue>
    </source>
</reference>
<feature type="region of interest" description="Disordered" evidence="1">
    <location>
        <begin position="1"/>
        <end position="73"/>
    </location>
</feature>